<dbReference type="GeneTree" id="ENSGT00390000006126"/>
<dbReference type="GO" id="GO:0031901">
    <property type="term" value="C:early endosome membrane"/>
    <property type="evidence" value="ECO:0007669"/>
    <property type="project" value="Ensembl"/>
</dbReference>
<keyword evidence="3" id="KW-1185">Reference proteome</keyword>
<sequence length="144" mass="16013">MVLVLPPLKLRTALQLISCHWAQRCPNMLSVSLIARYVNYNEEHLSTWYVWLLILFFLAMILSCGILFCLQCWLKRRSSFPSQRTLAVFALSDSDSLGASPYAFSGVHAHSPNPELCPSPALRIGTGATGSPPSYEDIMMAGKH</sequence>
<keyword evidence="1" id="KW-0812">Transmembrane</keyword>
<reference evidence="2" key="2">
    <citation type="submission" date="2025-08" db="UniProtKB">
        <authorList>
            <consortium name="Ensembl"/>
        </authorList>
    </citation>
    <scope>IDENTIFICATION</scope>
</reference>
<accession>A0A8C4YBS5</accession>
<reference evidence="2" key="1">
    <citation type="submission" date="2019-06" db="EMBL/GenBank/DDBJ databases">
        <title>G10K-VGP Goodes thornscrub tortoise genome, primary haplotype.</title>
        <authorList>
            <person name="Murphy B."/>
            <person name="Edwards T."/>
            <person name="Rhie A."/>
            <person name="Koren S."/>
            <person name="Phillippy A."/>
            <person name="Fedrigo O."/>
            <person name="Haase B."/>
            <person name="Mountcastle J."/>
            <person name="Lewin H."/>
            <person name="Damas J."/>
            <person name="Howe K."/>
            <person name="Formenti G."/>
            <person name="Myers G."/>
            <person name="Durbin R."/>
            <person name="Jarvis E.D."/>
        </authorList>
    </citation>
    <scope>NUCLEOTIDE SEQUENCE [LARGE SCALE GENOMIC DNA]</scope>
</reference>
<dbReference type="Ensembl" id="ENSGEVT00005024238.1">
    <property type="protein sequence ID" value="ENSGEVP00005023051.1"/>
    <property type="gene ID" value="ENSGEVG00005016376.1"/>
</dbReference>
<protein>
    <submittedName>
        <fullName evidence="2">Transmembrane protein 207</fullName>
    </submittedName>
</protein>
<dbReference type="Proteomes" id="UP000694390">
    <property type="component" value="Chromosome 9"/>
</dbReference>
<dbReference type="PANTHER" id="PTHR36467">
    <property type="entry name" value="TRANSMEMBRANE PROTEIN 207"/>
    <property type="match status" value="1"/>
</dbReference>
<evidence type="ECO:0000313" key="2">
    <source>
        <dbReference type="Ensembl" id="ENSGEVP00005023051.1"/>
    </source>
</evidence>
<name>A0A8C4YBS5_9SAUR</name>
<reference evidence="2" key="3">
    <citation type="submission" date="2025-09" db="UniProtKB">
        <authorList>
            <consortium name="Ensembl"/>
        </authorList>
    </citation>
    <scope>IDENTIFICATION</scope>
</reference>
<gene>
    <name evidence="2" type="primary">TMEM207</name>
</gene>
<dbReference type="OrthoDB" id="9907850at2759"/>
<keyword evidence="1" id="KW-1133">Transmembrane helix</keyword>
<evidence type="ECO:0000256" key="1">
    <source>
        <dbReference type="SAM" id="Phobius"/>
    </source>
</evidence>
<dbReference type="InterPro" id="IPR039490">
    <property type="entry name" value="TMEM207"/>
</dbReference>
<organism evidence="2 3">
    <name type="scientific">Gopherus evgoodei</name>
    <name type="common">Goodes thornscrub tortoise</name>
    <dbReference type="NCBI Taxonomy" id="1825980"/>
    <lineage>
        <taxon>Eukaryota</taxon>
        <taxon>Metazoa</taxon>
        <taxon>Chordata</taxon>
        <taxon>Craniata</taxon>
        <taxon>Vertebrata</taxon>
        <taxon>Euteleostomi</taxon>
        <taxon>Archelosauria</taxon>
        <taxon>Testudinata</taxon>
        <taxon>Testudines</taxon>
        <taxon>Cryptodira</taxon>
        <taxon>Durocryptodira</taxon>
        <taxon>Testudinoidea</taxon>
        <taxon>Testudinidae</taxon>
        <taxon>Gopherus</taxon>
    </lineage>
</organism>
<feature type="transmembrane region" description="Helical" evidence="1">
    <location>
        <begin position="48"/>
        <end position="74"/>
    </location>
</feature>
<dbReference type="PANTHER" id="PTHR36467:SF1">
    <property type="entry name" value="TRANSMEMBRANE PROTEIN 207"/>
    <property type="match status" value="1"/>
</dbReference>
<dbReference type="AlphaFoldDB" id="A0A8C4YBS5"/>
<proteinExistence type="predicted"/>
<evidence type="ECO:0000313" key="3">
    <source>
        <dbReference type="Proteomes" id="UP000694390"/>
    </source>
</evidence>
<keyword evidence="1" id="KW-0472">Membrane</keyword>